<proteinExistence type="predicted"/>
<gene>
    <name evidence="2" type="ORF">DQQ10_07150</name>
</gene>
<reference evidence="2 3" key="1">
    <citation type="submission" date="2018-06" db="EMBL/GenBank/DDBJ databases">
        <title>Chryseolinea flavus sp. nov., a member of the phylum Bacteroidetes isolated from soil.</title>
        <authorList>
            <person name="Li Y."/>
            <person name="Wang J."/>
        </authorList>
    </citation>
    <scope>NUCLEOTIDE SEQUENCE [LARGE SCALE GENOMIC DNA]</scope>
    <source>
        <strain evidence="2 3">SDU1-6</strain>
    </source>
</reference>
<dbReference type="Proteomes" id="UP000251889">
    <property type="component" value="Unassembled WGS sequence"/>
</dbReference>
<protein>
    <recommendedName>
        <fullName evidence="1">Bacterial bifunctional deaminase-reductase C-terminal domain-containing protein</fullName>
    </recommendedName>
</protein>
<dbReference type="Gene3D" id="3.40.430.10">
    <property type="entry name" value="Dihydrofolate Reductase, subunit A"/>
    <property type="match status" value="1"/>
</dbReference>
<keyword evidence="3" id="KW-1185">Reference proteome</keyword>
<accession>A0A364Y5R8</accession>
<dbReference type="AlphaFoldDB" id="A0A364Y5R8"/>
<evidence type="ECO:0000313" key="2">
    <source>
        <dbReference type="EMBL" id="RAW02303.1"/>
    </source>
</evidence>
<evidence type="ECO:0000259" key="1">
    <source>
        <dbReference type="Pfam" id="PF01872"/>
    </source>
</evidence>
<dbReference type="InterPro" id="IPR002734">
    <property type="entry name" value="RibDG_C"/>
</dbReference>
<dbReference type="InterPro" id="IPR024072">
    <property type="entry name" value="DHFR-like_dom_sf"/>
</dbReference>
<dbReference type="SUPFAM" id="SSF53597">
    <property type="entry name" value="Dihydrofolate reductase-like"/>
    <property type="match status" value="1"/>
</dbReference>
<feature type="domain" description="Bacterial bifunctional deaminase-reductase C-terminal" evidence="1">
    <location>
        <begin position="11"/>
        <end position="79"/>
    </location>
</feature>
<comment type="caution">
    <text evidence="2">The sequence shown here is derived from an EMBL/GenBank/DDBJ whole genome shotgun (WGS) entry which is preliminary data.</text>
</comment>
<sequence length="90" mass="9612">MKMDGLTSSHYLREKGFEEVVVGGGVQIYNAFLNSGTITDIYFNFVPVIVGDGGVLGTAENLVTHYRVASHTLLAEGIVQVHLTETAQGG</sequence>
<dbReference type="Pfam" id="PF01872">
    <property type="entry name" value="RibD_C"/>
    <property type="match status" value="1"/>
</dbReference>
<name>A0A364Y5R8_9BACT</name>
<dbReference type="OrthoDB" id="705695at2"/>
<dbReference type="GO" id="GO:0009231">
    <property type="term" value="P:riboflavin biosynthetic process"/>
    <property type="evidence" value="ECO:0007669"/>
    <property type="project" value="InterPro"/>
</dbReference>
<evidence type="ECO:0000313" key="3">
    <source>
        <dbReference type="Proteomes" id="UP000251889"/>
    </source>
</evidence>
<dbReference type="EMBL" id="QMFY01000002">
    <property type="protein sequence ID" value="RAW02303.1"/>
    <property type="molecule type" value="Genomic_DNA"/>
</dbReference>
<organism evidence="2 3">
    <name type="scientific">Pseudochryseolinea flava</name>
    <dbReference type="NCBI Taxonomy" id="2059302"/>
    <lineage>
        <taxon>Bacteria</taxon>
        <taxon>Pseudomonadati</taxon>
        <taxon>Bacteroidota</taxon>
        <taxon>Cytophagia</taxon>
        <taxon>Cytophagales</taxon>
        <taxon>Fulvivirgaceae</taxon>
        <taxon>Pseudochryseolinea</taxon>
    </lineage>
</organism>
<dbReference type="GO" id="GO:0008703">
    <property type="term" value="F:5-amino-6-(5-phosphoribosylamino)uracil reductase activity"/>
    <property type="evidence" value="ECO:0007669"/>
    <property type="project" value="InterPro"/>
</dbReference>